<dbReference type="SMR" id="A0A0R0IW52"/>
<keyword evidence="8 20" id="KW-0732">Signal</keyword>
<evidence type="ECO:0000313" key="22">
    <source>
        <dbReference type="EMBL" id="KRH44251.1"/>
    </source>
</evidence>
<keyword evidence="4" id="KW-0597">Phosphoprotein</keyword>
<evidence type="ECO:0000256" key="12">
    <source>
        <dbReference type="ARBA" id="ARBA00022840"/>
    </source>
</evidence>
<keyword evidence="7 19" id="KW-0812">Transmembrane</keyword>
<evidence type="ECO:0000256" key="17">
    <source>
        <dbReference type="ARBA" id="ARBA00048679"/>
    </source>
</evidence>
<dbReference type="Pfam" id="PF07714">
    <property type="entry name" value="PK_Tyr_Ser-Thr"/>
    <property type="match status" value="1"/>
</dbReference>
<evidence type="ECO:0000256" key="6">
    <source>
        <dbReference type="ARBA" id="ARBA00022679"/>
    </source>
</evidence>
<dbReference type="FunFam" id="3.80.10.10:FF:000129">
    <property type="entry name" value="Leucine-rich repeat receptor-like kinase"/>
    <property type="match status" value="1"/>
</dbReference>
<comment type="catalytic activity">
    <reaction evidence="16">
        <text>L-threonyl-[protein] + ATP = O-phospho-L-threonyl-[protein] + ADP + H(+)</text>
        <dbReference type="Rhea" id="RHEA:46608"/>
        <dbReference type="Rhea" id="RHEA-COMP:11060"/>
        <dbReference type="Rhea" id="RHEA-COMP:11605"/>
        <dbReference type="ChEBI" id="CHEBI:15378"/>
        <dbReference type="ChEBI" id="CHEBI:30013"/>
        <dbReference type="ChEBI" id="CHEBI:30616"/>
        <dbReference type="ChEBI" id="CHEBI:61977"/>
        <dbReference type="ChEBI" id="CHEBI:456216"/>
        <dbReference type="EC" id="2.7.11.1"/>
    </reaction>
</comment>
<evidence type="ECO:0000256" key="14">
    <source>
        <dbReference type="ARBA" id="ARBA00023136"/>
    </source>
</evidence>
<dbReference type="STRING" id="3847.A0A0R0IW52"/>
<dbReference type="OMA" id="MAPDNGG"/>
<dbReference type="EMBL" id="CM000841">
    <property type="protein sequence ID" value="KRH44251.1"/>
    <property type="molecule type" value="Genomic_DNA"/>
</dbReference>
<dbReference type="InterPro" id="IPR001245">
    <property type="entry name" value="Ser-Thr/Tyr_kinase_cat_dom"/>
</dbReference>
<dbReference type="CDD" id="cd14066">
    <property type="entry name" value="STKc_IRAK"/>
    <property type="match status" value="1"/>
</dbReference>
<comment type="subcellular location">
    <subcellularLocation>
        <location evidence="1">Membrane</location>
        <topology evidence="1">Single-pass membrane protein</topology>
    </subcellularLocation>
</comment>
<evidence type="ECO:0000256" key="10">
    <source>
        <dbReference type="ARBA" id="ARBA00022741"/>
    </source>
</evidence>
<keyword evidence="24" id="KW-1185">Reference proteome</keyword>
<dbReference type="RefSeq" id="XP_006585557.1">
    <property type="nucleotide sequence ID" value="XM_006585494.4"/>
</dbReference>
<evidence type="ECO:0000256" key="3">
    <source>
        <dbReference type="ARBA" id="ARBA00022527"/>
    </source>
</evidence>
<dbReference type="InterPro" id="IPR011009">
    <property type="entry name" value="Kinase-like_dom_sf"/>
</dbReference>
<feature type="domain" description="Protein kinase" evidence="21">
    <location>
        <begin position="600"/>
        <end position="869"/>
    </location>
</feature>
<dbReference type="PROSITE" id="PS00108">
    <property type="entry name" value="PROTEIN_KINASE_ST"/>
    <property type="match status" value="1"/>
</dbReference>
<keyword evidence="15" id="KW-0675">Receptor</keyword>
<evidence type="ECO:0000256" key="7">
    <source>
        <dbReference type="ARBA" id="ARBA00022692"/>
    </source>
</evidence>
<keyword evidence="5" id="KW-0433">Leucine-rich repeat</keyword>
<dbReference type="Gramene" id="KRH44251">
    <property type="protein sequence ID" value="KRH44251"/>
    <property type="gene ID" value="GLYMA_08G199400"/>
</dbReference>
<dbReference type="SMART" id="SM00220">
    <property type="entry name" value="S_TKc"/>
    <property type="match status" value="1"/>
</dbReference>
<dbReference type="InterPro" id="IPR032675">
    <property type="entry name" value="LRR_dom_sf"/>
</dbReference>
<dbReference type="Gene3D" id="1.10.510.10">
    <property type="entry name" value="Transferase(Phosphotransferase) domain 1"/>
    <property type="match status" value="1"/>
</dbReference>
<keyword evidence="9" id="KW-0677">Repeat</keyword>
<name>A0A0R0IW52_SOYBN</name>
<keyword evidence="13 19" id="KW-1133">Transmembrane helix</keyword>
<evidence type="ECO:0000256" key="8">
    <source>
        <dbReference type="ARBA" id="ARBA00022729"/>
    </source>
</evidence>
<reference evidence="22" key="3">
    <citation type="submission" date="2018-07" db="EMBL/GenBank/DDBJ databases">
        <title>WGS assembly of Glycine max.</title>
        <authorList>
            <person name="Schmutz J."/>
            <person name="Cannon S."/>
            <person name="Schlueter J."/>
            <person name="Ma J."/>
            <person name="Mitros T."/>
            <person name="Nelson W."/>
            <person name="Hyten D."/>
            <person name="Song Q."/>
            <person name="Thelen J."/>
            <person name="Cheng J."/>
            <person name="Xu D."/>
            <person name="Hellsten U."/>
            <person name="May G."/>
            <person name="Yu Y."/>
            <person name="Sakurai T."/>
            <person name="Umezawa T."/>
            <person name="Bhattacharyya M."/>
            <person name="Sandhu D."/>
            <person name="Valliyodan B."/>
            <person name="Lindquist E."/>
            <person name="Peto M."/>
            <person name="Grant D."/>
            <person name="Shu S."/>
            <person name="Goodstein D."/>
            <person name="Barry K."/>
            <person name="Futrell-Griggs M."/>
            <person name="Abernathy B."/>
            <person name="Du J."/>
            <person name="Tian Z."/>
            <person name="Zhu L."/>
            <person name="Gill N."/>
            <person name="Joshi T."/>
            <person name="Libault M."/>
            <person name="Sethuraman A."/>
            <person name="Zhang X."/>
            <person name="Shinozaki K."/>
            <person name="Nguyen H."/>
            <person name="Wing R."/>
            <person name="Cregan P."/>
            <person name="Specht J."/>
            <person name="Grimwood J."/>
            <person name="Rokhsar D."/>
            <person name="Stacey G."/>
            <person name="Shoemaker R."/>
            <person name="Jackson S."/>
        </authorList>
    </citation>
    <scope>NUCLEOTIDE SEQUENCE</scope>
    <source>
        <tissue evidence="22">Callus</tissue>
    </source>
</reference>
<dbReference type="GO" id="GO:0005524">
    <property type="term" value="F:ATP binding"/>
    <property type="evidence" value="ECO:0007669"/>
    <property type="project" value="UniProtKB-UniRule"/>
</dbReference>
<evidence type="ECO:0000313" key="24">
    <source>
        <dbReference type="Proteomes" id="UP000008827"/>
    </source>
</evidence>
<dbReference type="SUPFAM" id="SSF52058">
    <property type="entry name" value="L domain-like"/>
    <property type="match status" value="1"/>
</dbReference>
<feature type="chain" id="PRO_5014521925" description="non-specific serine/threonine protein kinase" evidence="20">
    <location>
        <begin position="31"/>
        <end position="897"/>
    </location>
</feature>
<protein>
    <recommendedName>
        <fullName evidence="2">non-specific serine/threonine protein kinase</fullName>
        <ecNumber evidence="2">2.7.11.1</ecNumber>
    </recommendedName>
</protein>
<evidence type="ECO:0000256" key="18">
    <source>
        <dbReference type="PROSITE-ProRule" id="PRU10141"/>
    </source>
</evidence>
<keyword evidence="10 18" id="KW-0547">Nucleotide-binding</keyword>
<keyword evidence="12 18" id="KW-0067">ATP-binding</keyword>
<dbReference type="InterPro" id="IPR017441">
    <property type="entry name" value="Protein_kinase_ATP_BS"/>
</dbReference>
<dbReference type="PROSITE" id="PS00107">
    <property type="entry name" value="PROTEIN_KINASE_ATP"/>
    <property type="match status" value="1"/>
</dbReference>
<evidence type="ECO:0000256" key="5">
    <source>
        <dbReference type="ARBA" id="ARBA00022614"/>
    </source>
</evidence>
<dbReference type="EnsemblPlants" id="KRH44251">
    <property type="protein sequence ID" value="KRH44251"/>
    <property type="gene ID" value="GLYMA_08G199400"/>
</dbReference>
<organism evidence="22">
    <name type="scientific">Glycine max</name>
    <name type="common">Soybean</name>
    <name type="synonym">Glycine hispida</name>
    <dbReference type="NCBI Taxonomy" id="3847"/>
    <lineage>
        <taxon>Eukaryota</taxon>
        <taxon>Viridiplantae</taxon>
        <taxon>Streptophyta</taxon>
        <taxon>Embryophyta</taxon>
        <taxon>Tracheophyta</taxon>
        <taxon>Spermatophyta</taxon>
        <taxon>Magnoliopsida</taxon>
        <taxon>eudicotyledons</taxon>
        <taxon>Gunneridae</taxon>
        <taxon>Pentapetalae</taxon>
        <taxon>rosids</taxon>
        <taxon>fabids</taxon>
        <taxon>Fabales</taxon>
        <taxon>Fabaceae</taxon>
        <taxon>Papilionoideae</taxon>
        <taxon>50 kb inversion clade</taxon>
        <taxon>NPAAA clade</taxon>
        <taxon>indigoferoid/millettioid clade</taxon>
        <taxon>Phaseoleae</taxon>
        <taxon>Glycine</taxon>
        <taxon>Glycine subgen. Soja</taxon>
    </lineage>
</organism>
<dbReference type="OrthoDB" id="2017114at2759"/>
<dbReference type="PROSITE" id="PS50011">
    <property type="entry name" value="PROTEIN_KINASE_DOM"/>
    <property type="match status" value="1"/>
</dbReference>
<dbReference type="GO" id="GO:0004674">
    <property type="term" value="F:protein serine/threonine kinase activity"/>
    <property type="evidence" value="ECO:0007669"/>
    <property type="project" value="UniProtKB-KW"/>
</dbReference>
<evidence type="ECO:0000256" key="19">
    <source>
        <dbReference type="SAM" id="Phobius"/>
    </source>
</evidence>
<dbReference type="SUPFAM" id="SSF56112">
    <property type="entry name" value="Protein kinase-like (PK-like)"/>
    <property type="match status" value="1"/>
</dbReference>
<evidence type="ECO:0000256" key="4">
    <source>
        <dbReference type="ARBA" id="ARBA00022553"/>
    </source>
</evidence>
<evidence type="ECO:0000256" key="9">
    <source>
        <dbReference type="ARBA" id="ARBA00022737"/>
    </source>
</evidence>
<dbReference type="KEGG" id="gmx:100781084"/>
<dbReference type="GO" id="GO:0016020">
    <property type="term" value="C:membrane"/>
    <property type="evidence" value="ECO:0007669"/>
    <property type="project" value="UniProtKB-SubCell"/>
</dbReference>
<keyword evidence="3" id="KW-0723">Serine/threonine-protein kinase</keyword>
<accession>A0A0R0IW52</accession>
<dbReference type="GeneID" id="100781084"/>
<feature type="signal peptide" evidence="20">
    <location>
        <begin position="1"/>
        <end position="30"/>
    </location>
</feature>
<feature type="transmembrane region" description="Helical" evidence="19">
    <location>
        <begin position="537"/>
        <end position="560"/>
    </location>
</feature>
<gene>
    <name evidence="23" type="primary">LOC100781084</name>
    <name evidence="22" type="ORF">GLYMA_08G199400</name>
</gene>
<dbReference type="Pfam" id="PF12819">
    <property type="entry name" value="Malectin_like"/>
    <property type="match status" value="1"/>
</dbReference>
<dbReference type="Gene3D" id="3.80.10.10">
    <property type="entry name" value="Ribonuclease Inhibitor"/>
    <property type="match status" value="1"/>
</dbReference>
<evidence type="ECO:0000256" key="15">
    <source>
        <dbReference type="ARBA" id="ARBA00023170"/>
    </source>
</evidence>
<evidence type="ECO:0000256" key="16">
    <source>
        <dbReference type="ARBA" id="ARBA00047899"/>
    </source>
</evidence>
<dbReference type="EC" id="2.7.11.1" evidence="2"/>
<dbReference type="PANTHER" id="PTHR45631">
    <property type="entry name" value="OS07G0107800 PROTEIN-RELATED"/>
    <property type="match status" value="1"/>
</dbReference>
<dbReference type="Pfam" id="PF13855">
    <property type="entry name" value="LRR_8"/>
    <property type="match status" value="1"/>
</dbReference>
<dbReference type="PANTHER" id="PTHR45631:SF212">
    <property type="entry name" value="PROTEIN KINASE DOMAIN-CONTAINING PROTEIN"/>
    <property type="match status" value="1"/>
</dbReference>
<comment type="catalytic activity">
    <reaction evidence="17">
        <text>L-seryl-[protein] + ATP = O-phospho-L-seryl-[protein] + ADP + H(+)</text>
        <dbReference type="Rhea" id="RHEA:17989"/>
        <dbReference type="Rhea" id="RHEA-COMP:9863"/>
        <dbReference type="Rhea" id="RHEA-COMP:11604"/>
        <dbReference type="ChEBI" id="CHEBI:15378"/>
        <dbReference type="ChEBI" id="CHEBI:29999"/>
        <dbReference type="ChEBI" id="CHEBI:30616"/>
        <dbReference type="ChEBI" id="CHEBI:83421"/>
        <dbReference type="ChEBI" id="CHEBI:456216"/>
        <dbReference type="EC" id="2.7.11.1"/>
    </reaction>
</comment>
<dbReference type="InterPro" id="IPR001611">
    <property type="entry name" value="Leu-rich_rpt"/>
</dbReference>
<keyword evidence="11" id="KW-0418">Kinase</keyword>
<evidence type="ECO:0000256" key="13">
    <source>
        <dbReference type="ARBA" id="ARBA00022989"/>
    </source>
</evidence>
<dbReference type="InterPro" id="IPR008271">
    <property type="entry name" value="Ser/Thr_kinase_AS"/>
</dbReference>
<dbReference type="Proteomes" id="UP000008827">
    <property type="component" value="Chromosome 8"/>
</dbReference>
<evidence type="ECO:0000256" key="20">
    <source>
        <dbReference type="SAM" id="SignalP"/>
    </source>
</evidence>
<dbReference type="Gene3D" id="3.30.200.20">
    <property type="entry name" value="Phosphorylase Kinase, domain 1"/>
    <property type="match status" value="1"/>
</dbReference>
<evidence type="ECO:0000259" key="21">
    <source>
        <dbReference type="PROSITE" id="PS50011"/>
    </source>
</evidence>
<keyword evidence="6" id="KW-0808">Transferase</keyword>
<feature type="binding site" evidence="18">
    <location>
        <position position="627"/>
    </location>
    <ligand>
        <name>ATP</name>
        <dbReference type="ChEBI" id="CHEBI:30616"/>
    </ligand>
</feature>
<reference evidence="22 23" key="1">
    <citation type="journal article" date="2010" name="Nature">
        <title>Genome sequence of the palaeopolyploid soybean.</title>
        <authorList>
            <person name="Schmutz J."/>
            <person name="Cannon S.B."/>
            <person name="Schlueter J."/>
            <person name="Ma J."/>
            <person name="Mitros T."/>
            <person name="Nelson W."/>
            <person name="Hyten D.L."/>
            <person name="Song Q."/>
            <person name="Thelen J.J."/>
            <person name="Cheng J."/>
            <person name="Xu D."/>
            <person name="Hellsten U."/>
            <person name="May G.D."/>
            <person name="Yu Y."/>
            <person name="Sakurai T."/>
            <person name="Umezawa T."/>
            <person name="Bhattacharyya M.K."/>
            <person name="Sandhu D."/>
            <person name="Valliyodan B."/>
            <person name="Lindquist E."/>
            <person name="Peto M."/>
            <person name="Grant D."/>
            <person name="Shu S."/>
            <person name="Goodstein D."/>
            <person name="Barry K."/>
            <person name="Futrell-Griggs M."/>
            <person name="Abernathy B."/>
            <person name="Du J."/>
            <person name="Tian Z."/>
            <person name="Zhu L."/>
            <person name="Gill N."/>
            <person name="Joshi T."/>
            <person name="Libault M."/>
            <person name="Sethuraman A."/>
            <person name="Zhang X.-C."/>
            <person name="Shinozaki K."/>
            <person name="Nguyen H.T."/>
            <person name="Wing R.A."/>
            <person name="Cregan P."/>
            <person name="Specht J."/>
            <person name="Grimwood J."/>
            <person name="Rokhsar D."/>
            <person name="Stacey G."/>
            <person name="Shoemaker R.C."/>
            <person name="Jackson S.A."/>
        </authorList>
    </citation>
    <scope>NUCLEOTIDE SEQUENCE [LARGE SCALE GENOMIC DNA]</scope>
    <source>
        <strain evidence="23">cv. Williams 82</strain>
        <tissue evidence="22">Callus</tissue>
    </source>
</reference>
<proteinExistence type="predicted"/>
<dbReference type="InterPro" id="IPR024788">
    <property type="entry name" value="Malectin-like_Carb-bd_dom"/>
</dbReference>
<evidence type="ECO:0000256" key="1">
    <source>
        <dbReference type="ARBA" id="ARBA00004167"/>
    </source>
</evidence>
<dbReference type="FunFam" id="1.10.510.10:FF:000146">
    <property type="entry name" value="LRR receptor-like serine/threonine-protein kinase IOS1"/>
    <property type="match status" value="1"/>
</dbReference>
<evidence type="ECO:0000256" key="2">
    <source>
        <dbReference type="ARBA" id="ARBA00012513"/>
    </source>
</evidence>
<sequence>MERETRRIVILNVWAWLALVSLFTIHTNSALENNNPGFISIDCGSEAAYSHTETGIWFETDNDYVGTGSNHMVSSNVNLNYRDYGRQLNTLRCFPKGERNCYTLKPQHGKNNSSKYLIRAFFSYGNYDGKNEAPSFDMYIGVNLVDKVNLTDYADTYWFTEIIQTVSSESIDVCLVKSGPTIPCIASLELRPLNTSIYHTPTAAPQPLLYLQLRIDVGSSALPPPYGDYYFRYKDDVYDRIWRCDLDDTNGWYPLVMESLNLDSGRRSSDIYKLPSQVLRTAVQSPNVSHPLQFDYDNLYAPLDKPYEYYVYFHFLEIQQLPIGKKRIINITLNYQTILTQPLVLEYLKPVTIAPQKTSSGSVLFNVSATSESDAPPILNAFEVYKLITQLDLPTQARDVGAIVDIKSAYQISRLNWQGDPCVPKQYAWDGLICSSYNTVPRITSLNLSSSNLKGQINMSFSYLTELEILDLSQNELEGSLPEFLAQLPKLKILNVTGNKLSGPIPKALKEKADLQLSVEGNPYLCTSSTCRKRKKVVIPLVVTFVGAFIILSIVSLSFLRRRRLQGVMGTKKLSCFNKIEYVNSNKQEFTYAEVLSITNNFEKVVGKGAYGTVYYGFKGETQVAVKILSPSTQGFQQFQTEAKILTRVHHTCLTPLIGYCNEATALIYKYMAYGDLANHLSDKNQILLSWKQRLQIALDSATGLEYLHKYCKPPIVHRDVKTSNILLDEDFHAKVSDFGLSKIFSNECDTHVLTKIAGTPGYMDPEYQITNKLTEKSDVYSFGIVLLEIITGHPAILKTHENTHIVQWVNSMLADEGEIDSIMDPRLQGIYDSETASQVVHVAMACLAPSSIKRPTMDQVVKELKQCFPMENIDDSICIFTEFSVASISGESSLAR</sequence>
<keyword evidence="14 19" id="KW-0472">Membrane</keyword>
<evidence type="ECO:0000313" key="23">
    <source>
        <dbReference type="EnsemblPlants" id="KRH44251"/>
    </source>
</evidence>
<reference evidence="23" key="2">
    <citation type="submission" date="2018-02" db="UniProtKB">
        <authorList>
            <consortium name="EnsemblPlants"/>
        </authorList>
    </citation>
    <scope>IDENTIFICATION</scope>
    <source>
        <strain evidence="23">Williams 82</strain>
    </source>
</reference>
<dbReference type="InterPro" id="IPR000719">
    <property type="entry name" value="Prot_kinase_dom"/>
</dbReference>
<dbReference type="PaxDb" id="3847-GLYMA08G21321.1"/>
<dbReference type="AlphaFoldDB" id="A0A0R0IW52"/>
<evidence type="ECO:0000256" key="11">
    <source>
        <dbReference type="ARBA" id="ARBA00022777"/>
    </source>
</evidence>